<dbReference type="SUPFAM" id="SSF53623">
    <property type="entry name" value="MurD-like peptide ligases, catalytic domain"/>
    <property type="match status" value="1"/>
</dbReference>
<dbReference type="RefSeq" id="WP_031566302.1">
    <property type="nucleotide sequence ID" value="NZ_CAAAIS010000016.1"/>
</dbReference>
<sequence length="871" mass="96781">MKILNIKVLRGPNYWFQDKNKLIALKLDLEDFKNPTSIADSFVTNLKELLPSLHKYQSPDMPNTSFFERLEREMRLAFVIGHVAVALQNLAGMDACFEKEAETREKDIYYIIFSYEIENAALYAAKLAVQITECLARGRNFFSLNKEINYLQSIYENERLGPSTSAIVQEAEARGIPWSQMEDGPLITLGYGVHQQKIWMTVSSKTSSIGVETAGNKDLTKKILESHLIPVPKGYLISSFEELENVFSTVPFPLAIKPYDGNHGKGVTCNIINRQQAKIGFELAKGFSDKVIVEKHIEGCDFRFLVVNYQLVAASLRTPAQVIGTGDKTIEALINEINQDPKRGEGHDNYLSRISVDEVTREILEARNLNLQSILKEGEVLPLKHSANISAGGTAMDVTERVHPFNKRMVERVAKIIGLDICGIDAIVKNIEAPMNERNSAIIEVNAAPGLRMHLSPSQGNSRNVAAALINSLFPPEKDFQIPIVAVTGTNGKTTVVRLIAHLAKRNKFKVGFTTTEGIYFDEELIYQGDCSGPLSARAVLLNPYINFAVLECARGGILRSGLGFNTCDISVITNITEDHLGLEDIHTLEELTKVKSVVAHSTKKDGYTILNAEDDLVYGLKEKVQCHVALFGLTNGERIKHHCKNGGMAAFIEDGSIVLFEKNKRNCIASINEIPLSFNGTAECMIQNILAAVLAGKVSGLPNSEIRKALIDFVPSAKNTPGRMNVYEFKNFTIMVDYAHNQGGYAEIKKYLSTLERPKKIGIISATGDRRSKDIQELGTLSAQMFDEIIIKHNKDERGSTNEYLTDLLMEGIHAQNSDLKVKVISDEFHALDYAIEQAVPGSFIFYAVDDVFLALDYMKKINHRINGIS</sequence>
<dbReference type="GO" id="GO:0046872">
    <property type="term" value="F:metal ion binding"/>
    <property type="evidence" value="ECO:0007669"/>
    <property type="project" value="InterPro"/>
</dbReference>
<dbReference type="SUPFAM" id="SSF56059">
    <property type="entry name" value="Glutathione synthetase ATP-binding domain-like"/>
    <property type="match status" value="1"/>
</dbReference>
<dbReference type="STRING" id="1122170.GCA_000701265_01284"/>
<dbReference type="EC" id="6.3.2.29" evidence="5"/>
<evidence type="ECO:0000256" key="13">
    <source>
        <dbReference type="PROSITE-ProRule" id="PRU00409"/>
    </source>
</evidence>
<reference evidence="15 16" key="1">
    <citation type="submission" date="2018-06" db="EMBL/GenBank/DDBJ databases">
        <authorList>
            <consortium name="Pathogen Informatics"/>
            <person name="Doyle S."/>
        </authorList>
    </citation>
    <scope>NUCLEOTIDE SEQUENCE [LARGE SCALE GENOMIC DNA]</scope>
    <source>
        <strain evidence="15 16">NCTC11532</strain>
    </source>
</reference>
<evidence type="ECO:0000256" key="8">
    <source>
        <dbReference type="ARBA" id="ARBA00022741"/>
    </source>
</evidence>
<dbReference type="EC" id="6.3.2.30" evidence="4"/>
<dbReference type="InterPro" id="IPR011810">
    <property type="entry name" value="Cya_phycin_syn"/>
</dbReference>
<dbReference type="Proteomes" id="UP000255297">
    <property type="component" value="Unassembled WGS sequence"/>
</dbReference>
<dbReference type="GO" id="GO:0005524">
    <property type="term" value="F:ATP binding"/>
    <property type="evidence" value="ECO:0007669"/>
    <property type="project" value="UniProtKB-UniRule"/>
</dbReference>
<keyword evidence="8 13" id="KW-0547">Nucleotide-binding</keyword>
<dbReference type="InterPro" id="IPR044019">
    <property type="entry name" value="Cyanophycin_syn_N"/>
</dbReference>
<accession>A0A378LW77</accession>
<proteinExistence type="inferred from homology"/>
<keyword evidence="16" id="KW-1185">Reference proteome</keyword>
<dbReference type="NCBIfam" id="NF010623">
    <property type="entry name" value="PRK14016.1"/>
    <property type="match status" value="1"/>
</dbReference>
<evidence type="ECO:0000256" key="5">
    <source>
        <dbReference type="ARBA" id="ARBA00013005"/>
    </source>
</evidence>
<comment type="subunit">
    <text evidence="3">Homodimer.</text>
</comment>
<dbReference type="PROSITE" id="PS50975">
    <property type="entry name" value="ATP_GRASP"/>
    <property type="match status" value="1"/>
</dbReference>
<gene>
    <name evidence="15" type="primary">cphA_2</name>
    <name evidence="15" type="ORF">NCTC11532_02820</name>
</gene>
<evidence type="ECO:0000256" key="4">
    <source>
        <dbReference type="ARBA" id="ARBA00012968"/>
    </source>
</evidence>
<dbReference type="PANTHER" id="PTHR23135">
    <property type="entry name" value="MUR LIGASE FAMILY MEMBER"/>
    <property type="match status" value="1"/>
</dbReference>
<evidence type="ECO:0000256" key="10">
    <source>
        <dbReference type="ARBA" id="ARBA00031353"/>
    </source>
</evidence>
<evidence type="ECO:0000313" key="16">
    <source>
        <dbReference type="Proteomes" id="UP000255297"/>
    </source>
</evidence>
<protein>
    <recommendedName>
        <fullName evidence="6">Cyanophycin synthetase</fullName>
        <ecNumber evidence="5">6.3.2.29</ecNumber>
        <ecNumber evidence="4">6.3.2.30</ecNumber>
    </recommendedName>
    <alternativeName>
        <fullName evidence="10">Cyanophycin synthase</fullName>
    </alternativeName>
</protein>
<evidence type="ECO:0000256" key="12">
    <source>
        <dbReference type="ARBA" id="ARBA00048425"/>
    </source>
</evidence>
<dbReference type="PANTHER" id="PTHR23135:SF18">
    <property type="entry name" value="CYANOPHYCIN SYNTHETASE"/>
    <property type="match status" value="1"/>
</dbReference>
<evidence type="ECO:0000256" key="3">
    <source>
        <dbReference type="ARBA" id="ARBA00011738"/>
    </source>
</evidence>
<evidence type="ECO:0000256" key="9">
    <source>
        <dbReference type="ARBA" id="ARBA00022840"/>
    </source>
</evidence>
<dbReference type="SUPFAM" id="SSF53244">
    <property type="entry name" value="MurD-like peptide ligases, peptide-binding domain"/>
    <property type="match status" value="1"/>
</dbReference>
<evidence type="ECO:0000313" key="15">
    <source>
        <dbReference type="EMBL" id="STY31275.1"/>
    </source>
</evidence>
<dbReference type="EMBL" id="UGPB01000001">
    <property type="protein sequence ID" value="STY31275.1"/>
    <property type="molecule type" value="Genomic_DNA"/>
</dbReference>
<name>A0A378LW77_9GAMM</name>
<comment type="catalytic activity">
    <reaction evidence="11">
        <text>[L-4-(L-arginin-2-N-yl)aspartate](n)-L-aspartate + L-arginine + ATP = [L-4-(L-arginin-2-N-yl)aspartate](n+1) + ADP + phosphate + H(+)</text>
        <dbReference type="Rhea" id="RHEA:23888"/>
        <dbReference type="Rhea" id="RHEA-COMP:13732"/>
        <dbReference type="Rhea" id="RHEA-COMP:13733"/>
        <dbReference type="ChEBI" id="CHEBI:15378"/>
        <dbReference type="ChEBI" id="CHEBI:30616"/>
        <dbReference type="ChEBI" id="CHEBI:32682"/>
        <dbReference type="ChEBI" id="CHEBI:43474"/>
        <dbReference type="ChEBI" id="CHEBI:137986"/>
        <dbReference type="ChEBI" id="CHEBI:137990"/>
        <dbReference type="ChEBI" id="CHEBI:456216"/>
        <dbReference type="EC" id="6.3.2.30"/>
    </reaction>
</comment>
<keyword evidence="7 15" id="KW-0436">Ligase</keyword>
<dbReference type="Gene3D" id="3.40.1190.10">
    <property type="entry name" value="Mur-like, catalytic domain"/>
    <property type="match status" value="1"/>
</dbReference>
<evidence type="ECO:0000259" key="14">
    <source>
        <dbReference type="PROSITE" id="PS50975"/>
    </source>
</evidence>
<dbReference type="AlphaFoldDB" id="A0A378LW77"/>
<evidence type="ECO:0000256" key="11">
    <source>
        <dbReference type="ARBA" id="ARBA00048094"/>
    </source>
</evidence>
<evidence type="ECO:0000256" key="7">
    <source>
        <dbReference type="ARBA" id="ARBA00022598"/>
    </source>
</evidence>
<dbReference type="Pfam" id="PF02875">
    <property type="entry name" value="Mur_ligase_C"/>
    <property type="match status" value="1"/>
</dbReference>
<dbReference type="InterPro" id="IPR013651">
    <property type="entry name" value="ATP-grasp_RimK-type"/>
</dbReference>
<evidence type="ECO:0000256" key="1">
    <source>
        <dbReference type="ARBA" id="ARBA00003184"/>
    </source>
</evidence>
<evidence type="ECO:0000256" key="6">
    <source>
        <dbReference type="ARBA" id="ARBA00022036"/>
    </source>
</evidence>
<dbReference type="Pfam" id="PF18921">
    <property type="entry name" value="Cyanophycin_syn"/>
    <property type="match status" value="1"/>
</dbReference>
<dbReference type="InterPro" id="IPR011761">
    <property type="entry name" value="ATP-grasp"/>
</dbReference>
<dbReference type="Pfam" id="PF08443">
    <property type="entry name" value="RimK"/>
    <property type="match status" value="1"/>
</dbReference>
<dbReference type="InterPro" id="IPR013221">
    <property type="entry name" value="Mur_ligase_cen"/>
</dbReference>
<dbReference type="Gene3D" id="3.30.470.20">
    <property type="entry name" value="ATP-grasp fold, B domain"/>
    <property type="match status" value="2"/>
</dbReference>
<dbReference type="InterPro" id="IPR036615">
    <property type="entry name" value="Mur_ligase_C_dom_sf"/>
</dbReference>
<dbReference type="Gene3D" id="3.90.190.20">
    <property type="entry name" value="Mur ligase, C-terminal domain"/>
    <property type="match status" value="1"/>
</dbReference>
<dbReference type="GO" id="GO:0071160">
    <property type="term" value="F:cyanophycin synthetase activity (L-aspartate-adding)"/>
    <property type="evidence" value="ECO:0007669"/>
    <property type="project" value="UniProtKB-EC"/>
</dbReference>
<dbReference type="Pfam" id="PF08245">
    <property type="entry name" value="Mur_ligase_M"/>
    <property type="match status" value="1"/>
</dbReference>
<dbReference type="GO" id="GO:0071161">
    <property type="term" value="F:cyanophycin synthetase activity (L-arginine-adding)"/>
    <property type="evidence" value="ECO:0007669"/>
    <property type="project" value="UniProtKB-EC"/>
</dbReference>
<dbReference type="InterPro" id="IPR004101">
    <property type="entry name" value="Mur_ligase_C"/>
</dbReference>
<dbReference type="NCBIfam" id="TIGR02068">
    <property type="entry name" value="cya_phycin_syn"/>
    <property type="match status" value="1"/>
</dbReference>
<dbReference type="InterPro" id="IPR036565">
    <property type="entry name" value="Mur-like_cat_sf"/>
</dbReference>
<evidence type="ECO:0000256" key="2">
    <source>
        <dbReference type="ARBA" id="ARBA00009060"/>
    </source>
</evidence>
<comment type="function">
    <text evidence="1">Catalyzes the ATP-dependent polymerization of arginine and aspartate to multi-L-arginyl-poly-L-aspartic acid (cyanophycin; a water-insoluble reserve polymer).</text>
</comment>
<comment type="catalytic activity">
    <reaction evidence="12">
        <text>[L-4-(L-arginin-2-N-yl)aspartate](n) + L-aspartate + ATP = [L-4-(L-arginin-2-N-yl)aspartate](n)-L-aspartate + ADP + phosphate + H(+)</text>
        <dbReference type="Rhea" id="RHEA:13277"/>
        <dbReference type="Rhea" id="RHEA-COMP:13728"/>
        <dbReference type="Rhea" id="RHEA-COMP:13733"/>
        <dbReference type="ChEBI" id="CHEBI:15378"/>
        <dbReference type="ChEBI" id="CHEBI:29991"/>
        <dbReference type="ChEBI" id="CHEBI:30616"/>
        <dbReference type="ChEBI" id="CHEBI:43474"/>
        <dbReference type="ChEBI" id="CHEBI:137986"/>
        <dbReference type="ChEBI" id="CHEBI:137990"/>
        <dbReference type="ChEBI" id="CHEBI:456216"/>
        <dbReference type="EC" id="6.3.2.29"/>
    </reaction>
</comment>
<organism evidence="15 16">
    <name type="scientific">Legionella wadsworthii</name>
    <dbReference type="NCBI Taxonomy" id="28088"/>
    <lineage>
        <taxon>Bacteria</taxon>
        <taxon>Pseudomonadati</taxon>
        <taxon>Pseudomonadota</taxon>
        <taxon>Gammaproteobacteria</taxon>
        <taxon>Legionellales</taxon>
        <taxon>Legionellaceae</taxon>
        <taxon>Legionella</taxon>
    </lineage>
</organism>
<comment type="similarity">
    <text evidence="2">In the C-terminal section; belongs to the MurCDEF family.</text>
</comment>
<feature type="domain" description="ATP-grasp" evidence="14">
    <location>
        <begin position="221"/>
        <end position="474"/>
    </location>
</feature>
<dbReference type="OrthoDB" id="9803907at2"/>
<keyword evidence="9 13" id="KW-0067">ATP-binding</keyword>